<proteinExistence type="predicted"/>
<evidence type="ECO:0000313" key="3">
    <source>
        <dbReference type="Proteomes" id="UP000275267"/>
    </source>
</evidence>
<dbReference type="OrthoDB" id="696816at2759"/>
<comment type="caution">
    <text evidence="2">The sequence shown here is derived from an EMBL/GenBank/DDBJ whole genome shotgun (WGS) entry which is preliminary data.</text>
</comment>
<dbReference type="EMBL" id="PQIB02000013">
    <property type="protein sequence ID" value="RLM74978.1"/>
    <property type="molecule type" value="Genomic_DNA"/>
</dbReference>
<organism evidence="2 3">
    <name type="scientific">Panicum miliaceum</name>
    <name type="common">Proso millet</name>
    <name type="synonym">Broomcorn millet</name>
    <dbReference type="NCBI Taxonomy" id="4540"/>
    <lineage>
        <taxon>Eukaryota</taxon>
        <taxon>Viridiplantae</taxon>
        <taxon>Streptophyta</taxon>
        <taxon>Embryophyta</taxon>
        <taxon>Tracheophyta</taxon>
        <taxon>Spermatophyta</taxon>
        <taxon>Magnoliopsida</taxon>
        <taxon>Liliopsida</taxon>
        <taxon>Poales</taxon>
        <taxon>Poaceae</taxon>
        <taxon>PACMAD clade</taxon>
        <taxon>Panicoideae</taxon>
        <taxon>Panicodae</taxon>
        <taxon>Paniceae</taxon>
        <taxon>Panicinae</taxon>
        <taxon>Panicum</taxon>
        <taxon>Panicum sect. Panicum</taxon>
    </lineage>
</organism>
<protein>
    <submittedName>
        <fullName evidence="2">Uncharacterized protein</fullName>
    </submittedName>
</protein>
<keyword evidence="3" id="KW-1185">Reference proteome</keyword>
<accession>A0A3L6QAY1</accession>
<dbReference type="Proteomes" id="UP000275267">
    <property type="component" value="Unassembled WGS sequence"/>
</dbReference>
<reference evidence="3" key="1">
    <citation type="journal article" date="2019" name="Nat. Commun.">
        <title>The genome of broomcorn millet.</title>
        <authorList>
            <person name="Zou C."/>
            <person name="Miki D."/>
            <person name="Li D."/>
            <person name="Tang Q."/>
            <person name="Xiao L."/>
            <person name="Rajput S."/>
            <person name="Deng P."/>
            <person name="Jia W."/>
            <person name="Huang R."/>
            <person name="Zhang M."/>
            <person name="Sun Y."/>
            <person name="Hu J."/>
            <person name="Fu X."/>
            <person name="Schnable P.S."/>
            <person name="Li F."/>
            <person name="Zhang H."/>
            <person name="Feng B."/>
            <person name="Zhu X."/>
            <person name="Liu R."/>
            <person name="Schnable J.C."/>
            <person name="Zhu J.-K."/>
            <person name="Zhang H."/>
        </authorList>
    </citation>
    <scope>NUCLEOTIDE SEQUENCE [LARGE SCALE GENOMIC DNA]</scope>
</reference>
<gene>
    <name evidence="2" type="ORF">C2845_PM15G08830</name>
</gene>
<name>A0A3L6QAY1_PANMI</name>
<evidence type="ECO:0000256" key="1">
    <source>
        <dbReference type="SAM" id="MobiDB-lite"/>
    </source>
</evidence>
<feature type="compositionally biased region" description="Basic and acidic residues" evidence="1">
    <location>
        <begin position="154"/>
        <end position="164"/>
    </location>
</feature>
<evidence type="ECO:0000313" key="2">
    <source>
        <dbReference type="EMBL" id="RLM74978.1"/>
    </source>
</evidence>
<feature type="region of interest" description="Disordered" evidence="1">
    <location>
        <begin position="121"/>
        <end position="212"/>
    </location>
</feature>
<sequence>MASPGGRLVLVRGPCVSASSRISAAATGSLCYPSHLGYSPRAAALPPEYTPLTPSLVSGRISRLHACNPGVHAREPFLACCFTGLLPSSFGVVHGGERCYFPSSSACRVAGVLASELGRPRGFPGVHSPDGLTPSSQRDASPGYTPGSPSRRASSPDHTPETPRRAASPDYTPESPPRRAATPDYAPLSPQRPATPEYTPRPQHATSVAFCV</sequence>
<dbReference type="STRING" id="4540.A0A3L6QAY1"/>
<dbReference type="AlphaFoldDB" id="A0A3L6QAY1"/>